<evidence type="ECO:0000313" key="9">
    <source>
        <dbReference type="Proteomes" id="UP000052015"/>
    </source>
</evidence>
<evidence type="ECO:0000256" key="5">
    <source>
        <dbReference type="ARBA" id="ARBA00023295"/>
    </source>
</evidence>
<dbReference type="RefSeq" id="WP_057976743.1">
    <property type="nucleotide sequence ID" value="NZ_LKHP01000002.1"/>
</dbReference>
<dbReference type="GO" id="GO:0046556">
    <property type="term" value="F:alpha-L-arabinofuranosidase activity"/>
    <property type="evidence" value="ECO:0007669"/>
    <property type="project" value="UniProtKB-EC"/>
</dbReference>
<dbReference type="PANTHER" id="PTHR43772">
    <property type="entry name" value="ENDO-1,4-BETA-XYLANASE"/>
    <property type="match status" value="1"/>
</dbReference>
<accession>A0A0R3JZH0</accession>
<dbReference type="EMBL" id="LKHP01000002">
    <property type="protein sequence ID" value="KRQ87677.1"/>
    <property type="molecule type" value="Genomic_DNA"/>
</dbReference>
<keyword evidence="4" id="KW-0119">Carbohydrate metabolism</keyword>
<dbReference type="Proteomes" id="UP000052015">
    <property type="component" value="Unassembled WGS sequence"/>
</dbReference>
<proteinExistence type="inferred from homology"/>
<sequence length="681" mass="78571">MKKSLILFFVAIIVTVFSYYNWSKQQSTNSDTISMDVNKYKNPVYVPDGASVINIADPTVIKYNGEYYLYGTSDIPGFNVFKSRDLVNWEYKGVAYLGPPANGIFEGVWNLDWFWAPAIYYDNGKFYMYYSAGDPSKGAESRNIGVAISDNPLGPFKDYEKNPIITDVNSIDGFVFKDEDGEKYFYYNQVGAGFNGIAVRHMKDMFSFDTEETRVISISEPWEGVINEGPVVLKRNGKYYLMFSGGDYADKTYAVGYATADRPMSDLGMADNVTWKKYDKNPIIKTTDKVISPGHHDLVLAPNNLAYYIIYHTKRYEEIGPQRQIAIDRLFFNYDKLFTFAPTSTEMPYPEKPDFQDWFDGDESYANENWRIVKGEFRVKNDELVSKSEEGFILNKKSYGNNYIYEVNMKVNEFKENSTAGFVASYIDANNYIKFYLKPSENNFVLEIIEGGNRKIIKSKISKYFNLKAYHQYILKKNGKRIEIYVDNIKYFEDECQLDNGSFGLCSKDIETAFDGIAFTSSFEDNFEADTGIFNGMQRQNGELILNKDYKAIFGDKIKNYEFGFDFKFENLGGHSFYSSYEDEENNVKVSIEGKKLKIEKLLNGKKEVKKYQINNLSYGDFNPTEYNSFRVVKYNDIFIYYINGNEIAIDRADLQESCVGFINQDSKILIDNVYLFGLNY</sequence>
<dbReference type="OrthoDB" id="273314at2"/>
<dbReference type="CDD" id="cd08991">
    <property type="entry name" value="GH43_HoAraf43-like"/>
    <property type="match status" value="1"/>
</dbReference>
<evidence type="ECO:0000256" key="3">
    <source>
        <dbReference type="ARBA" id="ARBA00022801"/>
    </source>
</evidence>
<comment type="similarity">
    <text evidence="1">Belongs to the glycosyl hydrolase 43 family.</text>
</comment>
<dbReference type="GO" id="GO:0045493">
    <property type="term" value="P:xylan catabolic process"/>
    <property type="evidence" value="ECO:0007669"/>
    <property type="project" value="UniProtKB-KW"/>
</dbReference>
<evidence type="ECO:0000256" key="4">
    <source>
        <dbReference type="ARBA" id="ARBA00023277"/>
    </source>
</evidence>
<keyword evidence="3 8" id="KW-0378">Hydrolase</keyword>
<evidence type="ECO:0000256" key="2">
    <source>
        <dbReference type="ARBA" id="ARBA00022651"/>
    </source>
</evidence>
<comment type="caution">
    <text evidence="8">The sequence shown here is derived from an EMBL/GenBank/DDBJ whole genome shotgun (WGS) entry which is preliminary data.</text>
</comment>
<dbReference type="InterPro" id="IPR023296">
    <property type="entry name" value="Glyco_hydro_beta-prop_sf"/>
</dbReference>
<dbReference type="InterPro" id="IPR006710">
    <property type="entry name" value="Glyco_hydro_43"/>
</dbReference>
<dbReference type="Gene3D" id="2.60.120.560">
    <property type="entry name" value="Exo-inulinase, domain 1"/>
    <property type="match status" value="2"/>
</dbReference>
<keyword evidence="9" id="KW-1185">Reference proteome</keyword>
<dbReference type="PANTHER" id="PTHR43772:SF2">
    <property type="entry name" value="PUTATIVE (AFU_ORTHOLOGUE AFUA_2G04480)-RELATED"/>
    <property type="match status" value="1"/>
</dbReference>
<name>A0A0R3JZH0_CALMK</name>
<keyword evidence="5 8" id="KW-0326">Glycosidase</keyword>
<keyword evidence="2" id="KW-0624">Polysaccharide degradation</keyword>
<evidence type="ECO:0000313" key="8">
    <source>
        <dbReference type="EMBL" id="KRQ87677.1"/>
    </source>
</evidence>
<organism evidence="8 9">
    <name type="scientific">Caloramator mitchellensis</name>
    <dbReference type="NCBI Taxonomy" id="908809"/>
    <lineage>
        <taxon>Bacteria</taxon>
        <taxon>Bacillati</taxon>
        <taxon>Bacillota</taxon>
        <taxon>Clostridia</taxon>
        <taxon>Eubacteriales</taxon>
        <taxon>Clostridiaceae</taxon>
        <taxon>Caloramator</taxon>
    </lineage>
</organism>
<feature type="active site" description="Proton donor" evidence="6">
    <location>
        <position position="228"/>
    </location>
</feature>
<dbReference type="SUPFAM" id="SSF75005">
    <property type="entry name" value="Arabinanase/levansucrase/invertase"/>
    <property type="match status" value="1"/>
</dbReference>
<gene>
    <name evidence="8" type="ORF">ABG79_00478</name>
</gene>
<dbReference type="EC" id="3.2.1.55" evidence="8"/>
<evidence type="ECO:0000256" key="6">
    <source>
        <dbReference type="PIRSR" id="PIRSR606710-1"/>
    </source>
</evidence>
<dbReference type="STRING" id="908809.ABG79_00478"/>
<dbReference type="Pfam" id="PF04616">
    <property type="entry name" value="Glyco_hydro_43"/>
    <property type="match status" value="1"/>
</dbReference>
<protein>
    <submittedName>
        <fullName evidence="8">Extracellular exo-alpha-(1-&gt;5)-L-arabinofuranosidase</fullName>
        <ecNumber evidence="8">3.2.1.55</ecNumber>
    </submittedName>
</protein>
<dbReference type="Gene3D" id="2.115.10.20">
    <property type="entry name" value="Glycosyl hydrolase domain, family 43"/>
    <property type="match status" value="1"/>
</dbReference>
<feature type="site" description="Important for catalytic activity, responsible for pKa modulation of the active site Glu and correct orientation of both the proton donor and substrate" evidence="7">
    <location>
        <position position="172"/>
    </location>
</feature>
<dbReference type="AlphaFoldDB" id="A0A0R3JZH0"/>
<keyword evidence="2" id="KW-0858">Xylan degradation</keyword>
<evidence type="ECO:0000256" key="1">
    <source>
        <dbReference type="ARBA" id="ARBA00009865"/>
    </source>
</evidence>
<evidence type="ECO:0000256" key="7">
    <source>
        <dbReference type="PIRSR" id="PIRSR606710-2"/>
    </source>
</evidence>
<reference evidence="8 9" key="1">
    <citation type="submission" date="2015-09" db="EMBL/GenBank/DDBJ databases">
        <title>Draft genome sequence of a Caloramator mitchellensis, a moderate thermophile from the Great Artesian Basin of Australia.</title>
        <authorList>
            <person name="Patel B.K."/>
        </authorList>
    </citation>
    <scope>NUCLEOTIDE SEQUENCE [LARGE SCALE GENOMIC DNA]</scope>
    <source>
        <strain evidence="8 9">VF08</strain>
    </source>
</reference>
<feature type="active site" description="Proton acceptor" evidence="6">
    <location>
        <position position="57"/>
    </location>
</feature>
<dbReference type="InterPro" id="IPR052176">
    <property type="entry name" value="Glycosyl_Hydrlase_43_Enz"/>
</dbReference>